<evidence type="ECO:0000313" key="2">
    <source>
        <dbReference type="EnsemblMetazoa" id="Aqu2.1.07081_001"/>
    </source>
</evidence>
<feature type="compositionally biased region" description="Polar residues" evidence="1">
    <location>
        <begin position="48"/>
        <end position="58"/>
    </location>
</feature>
<feature type="region of interest" description="Disordered" evidence="1">
    <location>
        <begin position="1"/>
        <end position="76"/>
    </location>
</feature>
<dbReference type="eggNOG" id="KOG3595">
    <property type="taxonomic scope" value="Eukaryota"/>
</dbReference>
<dbReference type="AlphaFoldDB" id="A0A1X7SY65"/>
<proteinExistence type="predicted"/>
<protein>
    <submittedName>
        <fullName evidence="2">Uncharacterized protein</fullName>
    </submittedName>
</protein>
<dbReference type="InParanoid" id="A0A1X7SY65"/>
<organism evidence="2">
    <name type="scientific">Amphimedon queenslandica</name>
    <name type="common">Sponge</name>
    <dbReference type="NCBI Taxonomy" id="400682"/>
    <lineage>
        <taxon>Eukaryota</taxon>
        <taxon>Metazoa</taxon>
        <taxon>Porifera</taxon>
        <taxon>Demospongiae</taxon>
        <taxon>Heteroscleromorpha</taxon>
        <taxon>Haplosclerida</taxon>
        <taxon>Niphatidae</taxon>
        <taxon>Amphimedon</taxon>
    </lineage>
</organism>
<reference evidence="2" key="1">
    <citation type="submission" date="2017-05" db="UniProtKB">
        <authorList>
            <consortium name="EnsemblMetazoa"/>
        </authorList>
    </citation>
    <scope>IDENTIFICATION</scope>
</reference>
<dbReference type="EnsemblMetazoa" id="Aqu2.1.07081_001">
    <property type="protein sequence ID" value="Aqu2.1.07081_001"/>
    <property type="gene ID" value="Aqu2.1.07081"/>
</dbReference>
<sequence>EEKERISGLFFPSDTHQNSTKEERNLLPLPPPPFLLSSSQIAPPLTPPSDSEPSNTGEGTDPPLLSRKSSHGNILN</sequence>
<name>A0A1X7SY65_AMPQE</name>
<evidence type="ECO:0000256" key="1">
    <source>
        <dbReference type="SAM" id="MobiDB-lite"/>
    </source>
</evidence>
<accession>A0A1X7SY65</accession>